<dbReference type="InterPro" id="IPR001138">
    <property type="entry name" value="Zn2Cys6_DnaBD"/>
</dbReference>
<keyword evidence="4" id="KW-1185">Reference proteome</keyword>
<accession>A0AB34JMW6</accession>
<gene>
    <name evidence="3" type="ORF">AB1Y20_018173</name>
</gene>
<dbReference type="EMBL" id="JBGBPQ010000006">
    <property type="protein sequence ID" value="KAL1523221.1"/>
    <property type="molecule type" value="Genomic_DNA"/>
</dbReference>
<reference evidence="3 4" key="1">
    <citation type="journal article" date="2024" name="Science">
        <title>Giant polyketide synthase enzymes in the biosynthesis of giant marine polyether toxins.</title>
        <authorList>
            <person name="Fallon T.R."/>
            <person name="Shende V.V."/>
            <person name="Wierzbicki I.H."/>
            <person name="Pendleton A.L."/>
            <person name="Watervoot N.F."/>
            <person name="Auber R.P."/>
            <person name="Gonzalez D.J."/>
            <person name="Wisecaver J.H."/>
            <person name="Moore B.S."/>
        </authorList>
    </citation>
    <scope>NUCLEOTIDE SEQUENCE [LARGE SCALE GENOMIC DNA]</scope>
    <source>
        <strain evidence="3 4">12B1</strain>
    </source>
</reference>
<dbReference type="GO" id="GO:0000981">
    <property type="term" value="F:DNA-binding transcription factor activity, RNA polymerase II-specific"/>
    <property type="evidence" value="ECO:0007669"/>
    <property type="project" value="InterPro"/>
</dbReference>
<dbReference type="Gene3D" id="4.10.240.10">
    <property type="entry name" value="Zn(2)-C6 fungal-type DNA-binding domain"/>
    <property type="match status" value="1"/>
</dbReference>
<dbReference type="SUPFAM" id="SSF57701">
    <property type="entry name" value="Zn2/Cys6 DNA-binding domain"/>
    <property type="match status" value="1"/>
</dbReference>
<dbReference type="PROSITE" id="PS50048">
    <property type="entry name" value="ZN2_CY6_FUNGAL_2"/>
    <property type="match status" value="1"/>
</dbReference>
<feature type="region of interest" description="Disordered" evidence="1">
    <location>
        <begin position="316"/>
        <end position="339"/>
    </location>
</feature>
<feature type="domain" description="Zn(2)-C6 fungal-type" evidence="2">
    <location>
        <begin position="9"/>
        <end position="43"/>
    </location>
</feature>
<name>A0AB34JMW6_PRYPA</name>
<organism evidence="3 4">
    <name type="scientific">Prymnesium parvum</name>
    <name type="common">Toxic golden alga</name>
    <dbReference type="NCBI Taxonomy" id="97485"/>
    <lineage>
        <taxon>Eukaryota</taxon>
        <taxon>Haptista</taxon>
        <taxon>Haptophyta</taxon>
        <taxon>Prymnesiophyceae</taxon>
        <taxon>Prymnesiales</taxon>
        <taxon>Prymnesiaceae</taxon>
        <taxon>Prymnesium</taxon>
    </lineage>
</organism>
<dbReference type="GO" id="GO:0008270">
    <property type="term" value="F:zinc ion binding"/>
    <property type="evidence" value="ECO:0007669"/>
    <property type="project" value="InterPro"/>
</dbReference>
<sequence length="388" mass="42757">MPAGAMNRNCKGCRLSKVKCDWTEVADGASCSRCIRLHIECVREARGNLSTGARRISNRGVVALRLEKKRTERSCGVEEHAGTGVMTEVEIVELVSQRAVPRALLQRCGRLAWARNDTSFMAWTLQQAARHGIPLLDFVPAVRVHPEPPGVPPPFIRELLGGSEVAVAYVMLGGDSFWIANDRFDQDVCSRSTLHDARELTVCDASTLFSPRDEVEAFDKNIINPLVTSLMPTSFQGASFASDDEECESDARQSAPLMSELKDSTSLWRVYYRPAGCFVCCSVEFRCAVSRGGGEMWIVGKYSPLRAPNGSWLTTTNQPPLLRGIDSSPPLSSPPRKRPTLDAEIIEPGYLSMQELTEEAELVEELEAMLPTQLVDASADDDLLNFFS</sequence>
<protein>
    <recommendedName>
        <fullName evidence="2">Zn(2)-C6 fungal-type domain-containing protein</fullName>
    </recommendedName>
</protein>
<dbReference type="AlphaFoldDB" id="A0AB34JMW6"/>
<dbReference type="InterPro" id="IPR036864">
    <property type="entry name" value="Zn2-C6_fun-type_DNA-bd_sf"/>
</dbReference>
<dbReference type="CDD" id="cd00067">
    <property type="entry name" value="GAL4"/>
    <property type="match status" value="1"/>
</dbReference>
<comment type="caution">
    <text evidence="3">The sequence shown here is derived from an EMBL/GenBank/DDBJ whole genome shotgun (WGS) entry which is preliminary data.</text>
</comment>
<evidence type="ECO:0000313" key="3">
    <source>
        <dbReference type="EMBL" id="KAL1523221.1"/>
    </source>
</evidence>
<proteinExistence type="predicted"/>
<evidence type="ECO:0000256" key="1">
    <source>
        <dbReference type="SAM" id="MobiDB-lite"/>
    </source>
</evidence>
<dbReference type="Proteomes" id="UP001515480">
    <property type="component" value="Unassembled WGS sequence"/>
</dbReference>
<evidence type="ECO:0000259" key="2">
    <source>
        <dbReference type="PROSITE" id="PS50048"/>
    </source>
</evidence>
<evidence type="ECO:0000313" key="4">
    <source>
        <dbReference type="Proteomes" id="UP001515480"/>
    </source>
</evidence>